<comment type="function">
    <text evidence="5">Transcription activator.</text>
</comment>
<dbReference type="GO" id="GO:0006351">
    <property type="term" value="P:DNA-templated transcription"/>
    <property type="evidence" value="ECO:0007669"/>
    <property type="project" value="UniProtKB-UniRule"/>
</dbReference>
<dbReference type="PANTHER" id="PTHR31602">
    <property type="entry name" value="GROWTH-REGULATING FACTOR 5"/>
    <property type="match status" value="1"/>
</dbReference>
<dbReference type="EMBL" id="OZ034816">
    <property type="protein sequence ID" value="CAL1376466.1"/>
    <property type="molecule type" value="Genomic_DNA"/>
</dbReference>
<dbReference type="Pfam" id="PF08879">
    <property type="entry name" value="WRC"/>
    <property type="match status" value="1"/>
</dbReference>
<organism evidence="9 10">
    <name type="scientific">Linum trigynum</name>
    <dbReference type="NCBI Taxonomy" id="586398"/>
    <lineage>
        <taxon>Eukaryota</taxon>
        <taxon>Viridiplantae</taxon>
        <taxon>Streptophyta</taxon>
        <taxon>Embryophyta</taxon>
        <taxon>Tracheophyta</taxon>
        <taxon>Spermatophyta</taxon>
        <taxon>Magnoliopsida</taxon>
        <taxon>eudicotyledons</taxon>
        <taxon>Gunneridae</taxon>
        <taxon>Pentapetalae</taxon>
        <taxon>rosids</taxon>
        <taxon>fabids</taxon>
        <taxon>Malpighiales</taxon>
        <taxon>Linaceae</taxon>
        <taxon>Linum</taxon>
    </lineage>
</organism>
<dbReference type="InterPro" id="IPR014978">
    <property type="entry name" value="Gln-Leu-Gln_QLQ"/>
</dbReference>
<dbReference type="InterPro" id="IPR014977">
    <property type="entry name" value="WRC_dom"/>
</dbReference>
<evidence type="ECO:0000256" key="4">
    <source>
        <dbReference type="PROSITE-ProRule" id="PRU01002"/>
    </source>
</evidence>
<keyword evidence="5" id="KW-0010">Activator</keyword>
<evidence type="ECO:0000313" key="9">
    <source>
        <dbReference type="EMBL" id="CAL1376466.1"/>
    </source>
</evidence>
<name>A0AAV2DS01_9ROSI</name>
<evidence type="ECO:0000256" key="3">
    <source>
        <dbReference type="ARBA" id="ARBA00023242"/>
    </source>
</evidence>
<evidence type="ECO:0000256" key="6">
    <source>
        <dbReference type="SAM" id="MobiDB-lite"/>
    </source>
</evidence>
<comment type="subcellular location">
    <subcellularLocation>
        <location evidence="1 4 5">Nucleus</location>
    </subcellularLocation>
</comment>
<sequence length="356" mass="39314">MLSNARAGNRASSCSSPFTATQWQELEHQALIYKYMVSGVPIPPELLFSVKRSIDSSLASIGWGCFQVGFGKKGDPEPGRCRRTDGKKWRCAKEAYPGSKYCDRHMHRGKNRSRKPVEISSSSSSPSTTTNTPRTSPISNTTTSNNNYYHNPYITTYNNPSLINPLSISSSTSSSLDSDVHQQQAPLNGQNFLNSTFLYNNSSTNSSSCSNSSSCCKTTTAPNLFMDSLSSSHHHHPASDKDYRYLQGVREDQQLNHHQYGSSPQPEFDNFYSYPSSKQDYHHQQEQHCFVLGADFKSSSSSISAITNRPLIKVEEGSSDSKEMSSSSHKPMHHFFGLGGGAADSWLDLASSSRLS</sequence>
<dbReference type="Pfam" id="PF08880">
    <property type="entry name" value="QLQ"/>
    <property type="match status" value="1"/>
</dbReference>
<dbReference type="Proteomes" id="UP001497516">
    <property type="component" value="Chromosome 3"/>
</dbReference>
<comment type="domain">
    <text evidence="5">The QLQ domain and WRC domain may be involved in protein-protein interaction and DNA-binding, respectively.</text>
</comment>
<dbReference type="PROSITE" id="PS51667">
    <property type="entry name" value="WRC"/>
    <property type="match status" value="1"/>
</dbReference>
<dbReference type="GO" id="GO:0006355">
    <property type="term" value="P:regulation of DNA-templated transcription"/>
    <property type="evidence" value="ECO:0007669"/>
    <property type="project" value="InterPro"/>
</dbReference>
<evidence type="ECO:0000259" key="7">
    <source>
        <dbReference type="PROSITE" id="PS51666"/>
    </source>
</evidence>
<feature type="compositionally biased region" description="Basic residues" evidence="6">
    <location>
        <begin position="105"/>
        <end position="114"/>
    </location>
</feature>
<dbReference type="GO" id="GO:0005524">
    <property type="term" value="F:ATP binding"/>
    <property type="evidence" value="ECO:0007669"/>
    <property type="project" value="UniProtKB-UniRule"/>
</dbReference>
<evidence type="ECO:0000313" key="10">
    <source>
        <dbReference type="Proteomes" id="UP001497516"/>
    </source>
</evidence>
<dbReference type="PANTHER" id="PTHR31602:SF60">
    <property type="entry name" value="GROWTH-REGULATING FACTOR 5"/>
    <property type="match status" value="1"/>
</dbReference>
<keyword evidence="3 4" id="KW-0539">Nucleus</keyword>
<accession>A0AAV2DS01</accession>
<dbReference type="AlphaFoldDB" id="A0AAV2DS01"/>
<feature type="domain" description="WRC" evidence="8">
    <location>
        <begin position="75"/>
        <end position="119"/>
    </location>
</feature>
<dbReference type="InterPro" id="IPR031137">
    <property type="entry name" value="GRF"/>
</dbReference>
<keyword evidence="5" id="KW-0804">Transcription</keyword>
<evidence type="ECO:0000256" key="2">
    <source>
        <dbReference type="ARBA" id="ARBA00008122"/>
    </source>
</evidence>
<dbReference type="GO" id="GO:0005634">
    <property type="term" value="C:nucleus"/>
    <property type="evidence" value="ECO:0007669"/>
    <property type="project" value="UniProtKB-SubCell"/>
</dbReference>
<feature type="compositionally biased region" description="Low complexity" evidence="6">
    <location>
        <begin position="120"/>
        <end position="145"/>
    </location>
</feature>
<feature type="short sequence motif" description="Bipartite nuclear localization signal" evidence="4">
    <location>
        <begin position="108"/>
        <end position="115"/>
    </location>
</feature>
<gene>
    <name evidence="9" type="ORF">LTRI10_LOCUS18194</name>
</gene>
<evidence type="ECO:0000259" key="8">
    <source>
        <dbReference type="PROSITE" id="PS51667"/>
    </source>
</evidence>
<dbReference type="PROSITE" id="PS51666">
    <property type="entry name" value="QLQ"/>
    <property type="match status" value="1"/>
</dbReference>
<feature type="domain" description="QLQ" evidence="7">
    <location>
        <begin position="17"/>
        <end position="52"/>
    </location>
</feature>
<keyword evidence="10" id="KW-1185">Reference proteome</keyword>
<protein>
    <recommendedName>
        <fullName evidence="5">Growth-regulating factor</fullName>
    </recommendedName>
</protein>
<keyword evidence="5" id="KW-0805">Transcription regulation</keyword>
<dbReference type="SMART" id="SM00951">
    <property type="entry name" value="QLQ"/>
    <property type="match status" value="1"/>
</dbReference>
<evidence type="ECO:0000256" key="1">
    <source>
        <dbReference type="ARBA" id="ARBA00004123"/>
    </source>
</evidence>
<feature type="short sequence motif" description="Bipartite nuclear localization signal" evidence="4">
    <location>
        <begin position="80"/>
        <end position="90"/>
    </location>
</feature>
<reference evidence="9 10" key="1">
    <citation type="submission" date="2024-04" db="EMBL/GenBank/DDBJ databases">
        <authorList>
            <person name="Fracassetti M."/>
        </authorList>
    </citation>
    <scope>NUCLEOTIDE SEQUENCE [LARGE SCALE GENOMIC DNA]</scope>
</reference>
<feature type="region of interest" description="Disordered" evidence="6">
    <location>
        <begin position="102"/>
        <end position="145"/>
    </location>
</feature>
<dbReference type="GO" id="GO:0099402">
    <property type="term" value="P:plant organ development"/>
    <property type="evidence" value="ECO:0007669"/>
    <property type="project" value="UniProtKB-ARBA"/>
</dbReference>
<evidence type="ECO:0000256" key="5">
    <source>
        <dbReference type="RuleBase" id="RU367127"/>
    </source>
</evidence>
<proteinExistence type="inferred from homology"/>
<comment type="similarity">
    <text evidence="2 5">Belongs to the GRF family.</text>
</comment>